<dbReference type="Pfam" id="PF13976">
    <property type="entry name" value="gag_pre-integrs"/>
    <property type="match status" value="1"/>
</dbReference>
<proteinExistence type="predicted"/>
<gene>
    <name evidence="14" type="ORF">OSB04_027543</name>
</gene>
<evidence type="ECO:0000256" key="10">
    <source>
        <dbReference type="SAM" id="Coils"/>
    </source>
</evidence>
<keyword evidence="2" id="KW-0808">Transferase</keyword>
<reference evidence="14" key="1">
    <citation type="submission" date="2023-03" db="EMBL/GenBank/DDBJ databases">
        <title>Chromosome-scale reference genome and RAD-based genetic map of yellow starthistle (Centaurea solstitialis) reveal putative structural variation and QTLs associated with invader traits.</title>
        <authorList>
            <person name="Reatini B."/>
            <person name="Cang F.A."/>
            <person name="Jiang Q."/>
            <person name="Mckibben M.T.W."/>
            <person name="Barker M.S."/>
            <person name="Rieseberg L.H."/>
            <person name="Dlugosch K.M."/>
        </authorList>
    </citation>
    <scope>NUCLEOTIDE SEQUENCE</scope>
    <source>
        <strain evidence="14">CAN-66</strain>
        <tissue evidence="14">Leaf</tissue>
    </source>
</reference>
<dbReference type="Pfam" id="PF00078">
    <property type="entry name" value="RVT_1"/>
    <property type="match status" value="1"/>
</dbReference>
<feature type="compositionally biased region" description="Low complexity" evidence="11">
    <location>
        <begin position="323"/>
        <end position="337"/>
    </location>
</feature>
<feature type="region of interest" description="Disordered" evidence="11">
    <location>
        <begin position="472"/>
        <end position="497"/>
    </location>
</feature>
<dbReference type="CDD" id="cd01647">
    <property type="entry name" value="RT_LTR"/>
    <property type="match status" value="1"/>
</dbReference>
<feature type="compositionally biased region" description="Polar residues" evidence="11">
    <location>
        <begin position="1745"/>
        <end position="1754"/>
    </location>
</feature>
<feature type="compositionally biased region" description="Acidic residues" evidence="11">
    <location>
        <begin position="2334"/>
        <end position="2343"/>
    </location>
</feature>
<feature type="region of interest" description="Disordered" evidence="11">
    <location>
        <begin position="1619"/>
        <end position="1651"/>
    </location>
</feature>
<dbReference type="InterPro" id="IPR021109">
    <property type="entry name" value="Peptidase_aspartic_dom_sf"/>
</dbReference>
<evidence type="ECO:0000256" key="8">
    <source>
        <dbReference type="ARBA" id="ARBA00022918"/>
    </source>
</evidence>
<dbReference type="Gene3D" id="3.10.10.10">
    <property type="entry name" value="HIV Type 1 Reverse Transcriptase, subunit A, domain 1"/>
    <property type="match status" value="1"/>
</dbReference>
<dbReference type="Proteomes" id="UP001172457">
    <property type="component" value="Chromosome 7"/>
</dbReference>
<keyword evidence="15" id="KW-1185">Reference proteome</keyword>
<feature type="domain" description="CCHC-type" evidence="12">
    <location>
        <begin position="1727"/>
        <end position="1742"/>
    </location>
</feature>
<feature type="region of interest" description="Disordered" evidence="11">
    <location>
        <begin position="2139"/>
        <end position="2158"/>
    </location>
</feature>
<dbReference type="InterPro" id="IPR025724">
    <property type="entry name" value="GAG-pre-integrase_dom"/>
</dbReference>
<evidence type="ECO:0000256" key="7">
    <source>
        <dbReference type="ARBA" id="ARBA00022801"/>
    </source>
</evidence>
<dbReference type="InterPro" id="IPR041373">
    <property type="entry name" value="RT_RNaseH"/>
</dbReference>
<dbReference type="SUPFAM" id="SSF57756">
    <property type="entry name" value="Retrovirus zinc finger-like domains"/>
    <property type="match status" value="1"/>
</dbReference>
<dbReference type="CDD" id="cd00303">
    <property type="entry name" value="retropepsin_like"/>
    <property type="match status" value="1"/>
</dbReference>
<feature type="region of interest" description="Disordered" evidence="11">
    <location>
        <begin position="1964"/>
        <end position="2069"/>
    </location>
</feature>
<keyword evidence="10" id="KW-0175">Coiled coil</keyword>
<dbReference type="PROSITE" id="PS50994">
    <property type="entry name" value="INTEGRASE"/>
    <property type="match status" value="1"/>
</dbReference>
<keyword evidence="3" id="KW-0548">Nucleotidyltransferase</keyword>
<dbReference type="Pfam" id="PF14223">
    <property type="entry name" value="Retrotran_gag_2"/>
    <property type="match status" value="1"/>
</dbReference>
<dbReference type="SMART" id="SM00343">
    <property type="entry name" value="ZnF_C2HC"/>
    <property type="match status" value="3"/>
</dbReference>
<keyword evidence="9" id="KW-0862">Zinc</keyword>
<evidence type="ECO:0000259" key="13">
    <source>
        <dbReference type="PROSITE" id="PS50994"/>
    </source>
</evidence>
<dbReference type="Pfam" id="PF07727">
    <property type="entry name" value="RVT_2"/>
    <property type="match status" value="3"/>
</dbReference>
<dbReference type="InterPro" id="IPR005162">
    <property type="entry name" value="Retrotrans_gag_dom"/>
</dbReference>
<dbReference type="Pfam" id="PF17917">
    <property type="entry name" value="RT_RNaseH"/>
    <property type="match status" value="1"/>
</dbReference>
<dbReference type="Pfam" id="PF03732">
    <property type="entry name" value="Retrotrans_gag"/>
    <property type="match status" value="1"/>
</dbReference>
<dbReference type="Gene3D" id="2.40.70.10">
    <property type="entry name" value="Acid Proteases"/>
    <property type="match status" value="1"/>
</dbReference>
<keyword evidence="7" id="KW-0378">Hydrolase</keyword>
<dbReference type="EMBL" id="JARYMX010000007">
    <property type="protein sequence ID" value="KAJ9541037.1"/>
    <property type="molecule type" value="Genomic_DNA"/>
</dbReference>
<dbReference type="PANTHER" id="PTHR11439">
    <property type="entry name" value="GAG-POL-RELATED RETROTRANSPOSON"/>
    <property type="match status" value="1"/>
</dbReference>
<evidence type="ECO:0000256" key="4">
    <source>
        <dbReference type="ARBA" id="ARBA00022722"/>
    </source>
</evidence>
<dbReference type="InterPro" id="IPR036875">
    <property type="entry name" value="Znf_CCHC_sf"/>
</dbReference>
<dbReference type="CDD" id="cd09274">
    <property type="entry name" value="RNase_HI_RT_Ty3"/>
    <property type="match status" value="1"/>
</dbReference>
<dbReference type="Pfam" id="PF13650">
    <property type="entry name" value="Asp_protease_2"/>
    <property type="match status" value="1"/>
</dbReference>
<feature type="region of interest" description="Disordered" evidence="11">
    <location>
        <begin position="3207"/>
        <end position="3230"/>
    </location>
</feature>
<dbReference type="InterPro" id="IPR001584">
    <property type="entry name" value="Integrase_cat-core"/>
</dbReference>
<evidence type="ECO:0000313" key="14">
    <source>
        <dbReference type="EMBL" id="KAJ9541037.1"/>
    </source>
</evidence>
<feature type="region of interest" description="Disordered" evidence="11">
    <location>
        <begin position="2176"/>
        <end position="2199"/>
    </location>
</feature>
<protein>
    <recommendedName>
        <fullName evidence="1">RNA-directed DNA polymerase</fullName>
        <ecNumber evidence="1">2.7.7.49</ecNumber>
    </recommendedName>
</protein>
<dbReference type="InterPro" id="IPR054722">
    <property type="entry name" value="PolX-like_BBD"/>
</dbReference>
<dbReference type="GO" id="GO:0003964">
    <property type="term" value="F:RNA-directed DNA polymerase activity"/>
    <property type="evidence" value="ECO:0007669"/>
    <property type="project" value="UniProtKB-KW"/>
</dbReference>
<dbReference type="EC" id="2.7.7.49" evidence="1"/>
<feature type="compositionally biased region" description="Polar residues" evidence="11">
    <location>
        <begin position="338"/>
        <end position="354"/>
    </location>
</feature>
<feature type="compositionally biased region" description="Polar residues" evidence="11">
    <location>
        <begin position="283"/>
        <end position="304"/>
    </location>
</feature>
<keyword evidence="5" id="KW-0645">Protease</keyword>
<dbReference type="Gene3D" id="3.30.70.270">
    <property type="match status" value="2"/>
</dbReference>
<dbReference type="InterPro" id="IPR043502">
    <property type="entry name" value="DNA/RNA_pol_sf"/>
</dbReference>
<feature type="region of interest" description="Disordered" evidence="11">
    <location>
        <begin position="283"/>
        <end position="357"/>
    </location>
</feature>
<dbReference type="InterPro" id="IPR001878">
    <property type="entry name" value="Znf_CCHC"/>
</dbReference>
<evidence type="ECO:0000256" key="9">
    <source>
        <dbReference type="PROSITE-ProRule" id="PRU00047"/>
    </source>
</evidence>
<dbReference type="InterPro" id="IPR043128">
    <property type="entry name" value="Rev_trsase/Diguanyl_cyclase"/>
</dbReference>
<comment type="caution">
    <text evidence="14">The sequence shown here is derived from an EMBL/GenBank/DDBJ whole genome shotgun (WGS) entry which is preliminary data.</text>
</comment>
<sequence>MIMADLPPPVQTTVHIADDKDRKIRDYATPGADQFASGIPRPDANNRFELKPVIFHIPGVAEDAVRLRLFPFTLRDRAKAWINSFRPNSLITWNVLAGKFLQKYFPPTRNVKLRNEIILFRQGEDETVSEAWERFKELLRQCPHHGIPHCIQLETFYNGLSNAAKLILDATAGGAFTSQTYNEGYQVLEKVANNNTDWSNPRELTPKINPTESDALKAMNAQLAALTKLVLNGNRQQVNSAVATPQVPDVCTYCGENHIFDFCPGNPEAVNVIGTQHRDSPFSQTYNSNWRNHPNFSWRDNQGSYPPGMNQGPNRAARPPFNQQSQYHQGQSSHFQSAHTPSGHSPQNFQQRQQPALEAPPSIESVLKGFMNQTQAAMRNFETQLGQLAAEFKNRPQGSLPSDTEHPKREGKEQVKMISLRSADNLYDVVIESEPTLVDSEPTATIVPSSTMPTPDPTEVYIPSEMPTPVMDHPTSPEPLKSALKRKPTTEDTSKSVPKKVQFDLQNLPFPQRVKPKTVDDQFKKFLDVFKQLHINIPLVEALEQMPSYVKFLKDILNKKRRLGEFETVALTKECSALLTDKIPQKLKDPGSFTIPCSIGGKEVGHALCDLGASINLMPLSIFKKLGIGEARPTTVTLQLADRSIAYPKGKIEDVLVKVDKFIFPADFVILDYEADRETPIILGRPFLATGRTLIDVQKGELTMRVHDQEVTFNVFKSLKFVDTEHCMAVSVINDDLSFDTVGWESDHCDSDLDETFEDECSEVMAAFEQLDFKGRDIQLPSIEQPLDLELKPLPSHLKYAYLAEDDKLPVIISSKLSEDQEHKLINLLKKHKKAIGWTIADIKGISPSLCQHKINLESGHPGKVQPQRRLNPVMKEVVKKEVLKWLDAGIIYPIASSDWVSPVQCVPKKGGTTVVTNEKNELIPTRIVTGWRICMDYRQLNLATKKDHFPLPFIDQMLDRLAGNEFYCFLDGYSGYNQIHIAPEDQEKTTFTCPFGTFAFRRMPFGLCNAPATFQRCTMAIFTDMIEDTIEVFMDDFSVIGSSFEVCLENLEKSLVRCETHDLVLNWEKCHFMVQEGIVLGHLVSKRGLEVDKAKLEVIEQLPEPTTVKGIRSFLGHAGFYRRFIKDFSKIIKPLCTLLQQDQEFIFSQECREAFEKLKKALVSAPIVTTPDWTLPFEVMCDASEWAIGAILGQRKDKIFHPIYYASKTLIEAQINYTVTEKELLAVVFAFDRFRSYLVGTKVIVHTDHVAIKYLISKADSKPRLIRWVLLLQEFDLEIIDRKGSNNQVADHLSRLEKIVSTAEPTEVREKFPDEQLLAVQHHDNFPWYADIANFLACGIKPHGMRGQPLKKFLHDCRQYVWDDPFVESDTLSLLKIILSSGIRACVQNTLRSMDSQDSVLVSKVPMLKPNEFEMWKIRIKQYMLLTDYALWEVVEHGPSVPEPAVAGAPPKSDADKKRKQTEMKALSTLLLAIPNEYQHQFCTCPDAKSLWNALEKRFSGTKSSKRNQKALLKQQYENFTSTKNESMTQTFDRFNKLIGELANVDVKMEKDEVNRKFLRSLSEEWTMYTVSFRQGDDLEDKELEDLYNDLRIFEAEVEAKRRPTGYSHTIALYSSENPSSNIKTASTANINPASNNNDNPNDKSSLSQDTNGDAVLEAFLANHVRSPLINDDLEQINADDLEEMDIKWQMAMLTMRMKRFIRRTGRNNFDAKRGDLAGFDKSKVRCYKCNEPDHFARECKGSGTHQQANNEGQAYAPRPNRGNNSNSSQALVSQEGMGFDWSDQAEEAIQNHALMAKIIEPELPAEVSSKLCSDSCVETVKKYRDHNQTMSDTIKTMEVDRREYMIVIENLEDQIKSYKENELQFEYDYNYWKWEKKEFEKKLVKSGEELESVKKELEKAKEDLDKFSKSSKALEEILKAQVHDELKRGIGYHNTPPPRNHTYIPPTTDILDRLNREELREGVCDVDPSSSDDEEEQRGKTENKSQETVPEENQILTNEKGGMPYVPSKNTTASRKGKEKIVDQEPAISQPAKGGKHTHRNDSDPGTSKQPQTSAKPRGNKRNWNNQWAQTHGVDLNKINKPKPCFICCNLNHLAKDCYYNPFNQRMTFQNQRVNFQNQKQFQTRRTEYNSRWSVPKPIQKRKNQPKKKVSIQKKKVEKKTVKIVTKWVPKTSLSNTTASTSSGNESVASESSGNNQKDIEVNTAASNSSSGISNNVATTSSSLRQPIVTKYSSHEIPNKDYLLKLNRLTEGNPDRNENLWHVDSGCSRHMTGNRSFLEDFTTFNGGYVAFGDNPRGGKVSGKVDTGPIIKEKETDTPFVLFPPSTISSEEKESETEVPEDASEHQEGDKETEETPQLESNVENEPGDTSEITQPDLSESDPDDSNLGESLSEEPLHLTRTQKNHPASQVIGDVASPMITRKQSREAGYVNTHSGMLSCFLSQNEPKKVLDSMKDPSWIEAMQEELLQFVLQHVWDLVDLPKGHKVIGTKWIFRNKTDERGIVIKNKARLVAQGYTQEEGIDYDDVIAPVARIEAIRLFLAFASYKGFKVYQMDVKSAFLYGTIVRIVCETMSPISIPFYSPEESLRLITGKWKLTGHNFPVWKLHLRNVLSAQDKLYVINKPVSRPKSNAPEEEFAEYFRYMTDESDVMSILIFSMSPEFTGDLRVKSCHEVVRNVENQLGLYKHTGKLLIMQEILSLKLQKGQSVKNHLVDMRRLFKCLSRLGYKMTQEELVYLMWFSLTKEVQDTASAYMKEPKSDVDKVHEDILASLEPVPEPANLMDTDIIDELGDLSCPECGSEDICEHSMNIDQMDIGLPDTPGIFMIDCLITSYESWVIDTGSGNHICNHLQGFTRRKTLRKDHSNLRVGEGTPLIAEAVGSYSLSLPSGLVLELDNCYYIPNMIKNVLSFDLLVDQGFYYKYSYKIISVFKDNIFYFKATPVDGLYTVNLKDNNSEIYHISKRSKDIEDQTYLWHCRLGHINKKRVKLLLKGGFLGNFDYKPFDNCESCLSGKMTKQPFNSENERATDLLEIIHTDVCGPFSHVARGGYRYFITFTDDFSRYGYVYLMRHKSETFEKFKEYQNEVQNLLDKRIKFLRSDRGGEYLSDEFDNHLMECRIVSQLTPPYTPQMNGVSERRNRTLLDMVRTMMCHSSLPVSFWGHALETAAHILNRAPTKSVEKTPYELWKDLQIVDEESTTPVVEPDIQHNNVEPQSEPVEGVQTQDLRRSSRVRQEPDRYLGFLVSQDNGNLNEPTSYGEAVSGSESEQWQEAMKAEMQSMYDNQVWELTDLPQHCKAVGRKWVFKKKTDMDGNVHTFKAKLVAKGFTQTHGIDYDETFSPVAMLKSIRILMAISAYFNYEIWQMDVKTAFLNGKLTEDVYMEQPEGFEDPKNPNKVCKLLKSIYGLKQASRSWNLHFDERIKEFGFAKSEFEPCVYTKFSGSIITFLVLYVDDILLIGNNVPTLQSVKEWLSKCFQMKDLGEAAYILGIKIYRNRSKRLIGLSQSTYIDKVLKRFRMDESKKGFIPMQHGIVLSKTQCPVSSEDQDRMKSVPYASAIGSIMYAMLCTRPDVAYSVSVTSRYQQNPGEPHWVAVKNILKYLRRTKEMFLVFGGTEDEISVTGYSDASFQTDRDDFRSQSGYVFTLNGGAISWKSSKQDTIADSTTEAEYIAACDAAKEAVWLKNFLSDLRVVASISRPIDIFCDNSGAVAQAKEPREHHKSRHVLRKYHLIREIIGRGDVRICKIPTEDNVADPLTKPLARAKHEAHANSIGMQYLEANLSLSPTVGSLSLSHIDRNFSDQSRWSSNLSRGVSSGVSPTSFPEIHSLKCLRFPTTIDEEVYVCQPPGFEDPKYPDRVCKLRKALYGLHQAPRAWYDTLSSYLLENKFERGVIDKTLFIKRTKTDMLLVQIYVDDIIFGSTKEDMCKEFEELMHKKFKMSSMGELTFFLGLQVKQKRDGIFINQSKYVATMLQKFGMNDAKPASTPMETHKHLTADVEGEEVDVHQYRSMIGSLMYLTASRPDIMFAVCVCARFQVRPKESHLHAVKRIFKYLKGQPRLGLWYPNDTSFDLVAYTDSDYGGANLDRKSTSGGCQFLGGRLVSWQCKKQTTVSQSTTEAEYIAASQCCSQVLWIQNQMLDYGLSFLQTPIYIDNNSAISIVNNPVKHSKTKHIEIKYHLIRDCNEKKLIQVQKVHTDDQYADLFTKAFDVGRFIFLVTSVVMMNSE</sequence>
<feature type="region of interest" description="Disordered" evidence="11">
    <location>
        <begin position="1741"/>
        <end position="1776"/>
    </location>
</feature>
<keyword evidence="4" id="KW-0540">Nuclease</keyword>
<evidence type="ECO:0000256" key="11">
    <source>
        <dbReference type="SAM" id="MobiDB-lite"/>
    </source>
</evidence>
<keyword evidence="9" id="KW-0863">Zinc-finger</keyword>
<dbReference type="SUPFAM" id="SSF56672">
    <property type="entry name" value="DNA/RNA polymerases"/>
    <property type="match status" value="3"/>
</dbReference>
<feature type="coiled-coil region" evidence="10">
    <location>
        <begin position="1836"/>
        <end position="1919"/>
    </location>
</feature>
<dbReference type="PANTHER" id="PTHR11439:SF495">
    <property type="entry name" value="REVERSE TRANSCRIPTASE, RNA-DEPENDENT DNA POLYMERASE-RELATED"/>
    <property type="match status" value="1"/>
</dbReference>
<dbReference type="GO" id="GO:0008270">
    <property type="term" value="F:zinc ion binding"/>
    <property type="evidence" value="ECO:0007669"/>
    <property type="project" value="UniProtKB-KW"/>
</dbReference>
<evidence type="ECO:0000256" key="5">
    <source>
        <dbReference type="ARBA" id="ARBA00022750"/>
    </source>
</evidence>
<keyword evidence="6" id="KW-0255">Endonuclease</keyword>
<keyword evidence="5" id="KW-0064">Aspartyl protease</keyword>
<dbReference type="FunFam" id="3.30.70.270:FF:000020">
    <property type="entry name" value="Transposon Tf2-6 polyprotein-like Protein"/>
    <property type="match status" value="1"/>
</dbReference>
<dbReference type="FunFam" id="3.10.20.370:FF:000001">
    <property type="entry name" value="Retrovirus-related Pol polyprotein from transposon 17.6-like protein"/>
    <property type="match status" value="1"/>
</dbReference>
<feature type="compositionally biased region" description="Basic residues" evidence="11">
    <location>
        <begin position="2141"/>
        <end position="2158"/>
    </location>
</feature>
<evidence type="ECO:0000256" key="3">
    <source>
        <dbReference type="ARBA" id="ARBA00022695"/>
    </source>
</evidence>
<dbReference type="GO" id="GO:0015074">
    <property type="term" value="P:DNA integration"/>
    <property type="evidence" value="ECO:0007669"/>
    <property type="project" value="InterPro"/>
</dbReference>
<dbReference type="GO" id="GO:0004519">
    <property type="term" value="F:endonuclease activity"/>
    <property type="evidence" value="ECO:0007669"/>
    <property type="project" value="UniProtKB-KW"/>
</dbReference>
<dbReference type="Pfam" id="PF22936">
    <property type="entry name" value="Pol_BBD"/>
    <property type="match status" value="2"/>
</dbReference>
<keyword evidence="8" id="KW-0695">RNA-directed DNA polymerase</keyword>
<name>A0AA38VZT4_9ASTR</name>
<dbReference type="InterPro" id="IPR000477">
    <property type="entry name" value="RT_dom"/>
</dbReference>
<organism evidence="14 15">
    <name type="scientific">Centaurea solstitialis</name>
    <name type="common">yellow star-thistle</name>
    <dbReference type="NCBI Taxonomy" id="347529"/>
    <lineage>
        <taxon>Eukaryota</taxon>
        <taxon>Viridiplantae</taxon>
        <taxon>Streptophyta</taxon>
        <taxon>Embryophyta</taxon>
        <taxon>Tracheophyta</taxon>
        <taxon>Spermatophyta</taxon>
        <taxon>Magnoliopsida</taxon>
        <taxon>eudicotyledons</taxon>
        <taxon>Gunneridae</taxon>
        <taxon>Pentapetalae</taxon>
        <taxon>asterids</taxon>
        <taxon>campanulids</taxon>
        <taxon>Asterales</taxon>
        <taxon>Asteraceae</taxon>
        <taxon>Carduoideae</taxon>
        <taxon>Cardueae</taxon>
        <taxon>Centaureinae</taxon>
        <taxon>Centaurea</taxon>
    </lineage>
</organism>
<feature type="region of interest" description="Disordered" evidence="11">
    <location>
        <begin position="2311"/>
        <end position="2392"/>
    </location>
</feature>
<dbReference type="GO" id="GO:0003676">
    <property type="term" value="F:nucleic acid binding"/>
    <property type="evidence" value="ECO:0007669"/>
    <property type="project" value="InterPro"/>
</dbReference>
<feature type="compositionally biased region" description="Low complexity" evidence="11">
    <location>
        <begin position="1626"/>
        <end position="1641"/>
    </location>
</feature>
<evidence type="ECO:0000256" key="2">
    <source>
        <dbReference type="ARBA" id="ARBA00022679"/>
    </source>
</evidence>
<evidence type="ECO:0000259" key="12">
    <source>
        <dbReference type="PROSITE" id="PS50158"/>
    </source>
</evidence>
<dbReference type="Gene3D" id="3.30.420.10">
    <property type="entry name" value="Ribonuclease H-like superfamily/Ribonuclease H"/>
    <property type="match status" value="1"/>
</dbReference>
<dbReference type="InterPro" id="IPR012337">
    <property type="entry name" value="RNaseH-like_sf"/>
</dbReference>
<dbReference type="PROSITE" id="PS50158">
    <property type="entry name" value="ZF_CCHC"/>
    <property type="match status" value="1"/>
</dbReference>
<feature type="compositionally biased region" description="Polar residues" evidence="11">
    <location>
        <begin position="2046"/>
        <end position="2057"/>
    </location>
</feature>
<feature type="domain" description="Integrase catalytic" evidence="13">
    <location>
        <begin position="3015"/>
        <end position="3191"/>
    </location>
</feature>
<dbReference type="InterPro" id="IPR036397">
    <property type="entry name" value="RNaseH_sf"/>
</dbReference>
<dbReference type="InterPro" id="IPR013103">
    <property type="entry name" value="RVT_2"/>
</dbReference>
<evidence type="ECO:0000256" key="6">
    <source>
        <dbReference type="ARBA" id="ARBA00022759"/>
    </source>
</evidence>
<keyword evidence="9" id="KW-0479">Metal-binding</keyword>
<accession>A0AA38VZT4</accession>
<evidence type="ECO:0000313" key="15">
    <source>
        <dbReference type="Proteomes" id="UP001172457"/>
    </source>
</evidence>
<dbReference type="GO" id="GO:0004190">
    <property type="term" value="F:aspartic-type endopeptidase activity"/>
    <property type="evidence" value="ECO:0007669"/>
    <property type="project" value="UniProtKB-KW"/>
</dbReference>
<dbReference type="SUPFAM" id="SSF53098">
    <property type="entry name" value="Ribonuclease H-like"/>
    <property type="match status" value="1"/>
</dbReference>
<dbReference type="Pfam" id="PF00098">
    <property type="entry name" value="zf-CCHC"/>
    <property type="match status" value="1"/>
</dbReference>
<feature type="compositionally biased region" description="Low complexity" evidence="11">
    <location>
        <begin position="2176"/>
        <end position="2197"/>
    </location>
</feature>
<dbReference type="CDD" id="cd09272">
    <property type="entry name" value="RNase_HI_RT_Ty1"/>
    <property type="match status" value="2"/>
</dbReference>
<evidence type="ECO:0000256" key="1">
    <source>
        <dbReference type="ARBA" id="ARBA00012493"/>
    </source>
</evidence>